<feature type="coiled-coil region" evidence="1">
    <location>
        <begin position="291"/>
        <end position="325"/>
    </location>
</feature>
<feature type="compositionally biased region" description="Basic and acidic residues" evidence="2">
    <location>
        <begin position="334"/>
        <end position="344"/>
    </location>
</feature>
<accession>A0A168D1H3</accession>
<sequence>MSIMTSSNLGLALNPGILAGNSPPSLQDDRAIQSIETYLNSGPSRTTESINDTGPLQNNGVARPSSSSIPLTHHAASTEQPQSCANGTGPATASENQGLEPPAAKRRKIADSSSVVSGLNSRELSVDSLFGDAANDWSSSCEASGTTQQIGERNDHPSVANHHQSSNPAAAIESTSTTPIQAASTSTAYMQFQKLSAEAVSQSYVSPYTVADEEVPANIKEAWESYTKPELIVHIEKYRAMLRDVTRKHDKNQRERRLWDTRDMSTEKTIPQILTENKRLRKNAIEDRKTIAGQNKTIDTLRLVVRQLEEQAVVLQQENSFLAQQMAALSQKGQVDKRQPERSSTEIQEGNIGGTNSSIPGPPSVNDKNQEVTTNETSNSNSSDQSQTQSSEIIDLTGDDDIQKTKDSATSEPASQQCPTSTENPPVDDSQLPAQAPRNDSTAAVHSGVTEGHFESTTTQSEFTSSSTTTTTSSSSSSTSSTVDGNEASETIFDSEFSNEQLLASLDAASLDWDPSFMDLEIDTAIMQEFEAGGFTDHSTLDDALFSSLNIDKPT</sequence>
<dbReference type="EMBL" id="AZGZ01000002">
    <property type="protein sequence ID" value="KZZ97261.1"/>
    <property type="molecule type" value="Genomic_DNA"/>
</dbReference>
<dbReference type="VEuPathDB" id="FungiDB:AAP_00904"/>
<feature type="compositionally biased region" description="Low complexity" evidence="2">
    <location>
        <begin position="371"/>
        <end position="390"/>
    </location>
</feature>
<comment type="caution">
    <text evidence="3">The sequence shown here is derived from an EMBL/GenBank/DDBJ whole genome shotgun (WGS) entry which is preliminary data.</text>
</comment>
<feature type="compositionally biased region" description="Polar residues" evidence="2">
    <location>
        <begin position="161"/>
        <end position="178"/>
    </location>
</feature>
<feature type="compositionally biased region" description="Low complexity" evidence="2">
    <location>
        <begin position="456"/>
        <end position="482"/>
    </location>
</feature>
<evidence type="ECO:0000313" key="3">
    <source>
        <dbReference type="EMBL" id="KZZ97261.1"/>
    </source>
</evidence>
<feature type="region of interest" description="Disordered" evidence="2">
    <location>
        <begin position="137"/>
        <end position="178"/>
    </location>
</feature>
<feature type="region of interest" description="Disordered" evidence="2">
    <location>
        <begin position="402"/>
        <end position="487"/>
    </location>
</feature>
<reference evidence="3 4" key="1">
    <citation type="journal article" date="2016" name="Genome Biol. Evol.">
        <title>Divergent and convergent evolution of fungal pathogenicity.</title>
        <authorList>
            <person name="Shang Y."/>
            <person name="Xiao G."/>
            <person name="Zheng P."/>
            <person name="Cen K."/>
            <person name="Zhan S."/>
            <person name="Wang C."/>
        </authorList>
    </citation>
    <scope>NUCLEOTIDE SEQUENCE [LARGE SCALE GENOMIC DNA]</scope>
    <source>
        <strain evidence="3 4">ARSEF 7405</strain>
    </source>
</reference>
<name>A0A168D1H3_9EURO</name>
<feature type="compositionally biased region" description="Polar residues" evidence="2">
    <location>
        <begin position="40"/>
        <end position="97"/>
    </location>
</feature>
<evidence type="ECO:0000256" key="1">
    <source>
        <dbReference type="SAM" id="Coils"/>
    </source>
</evidence>
<organism evidence="3 4">
    <name type="scientific">Ascosphaera apis ARSEF 7405</name>
    <dbReference type="NCBI Taxonomy" id="392613"/>
    <lineage>
        <taxon>Eukaryota</taxon>
        <taxon>Fungi</taxon>
        <taxon>Dikarya</taxon>
        <taxon>Ascomycota</taxon>
        <taxon>Pezizomycotina</taxon>
        <taxon>Eurotiomycetes</taxon>
        <taxon>Eurotiomycetidae</taxon>
        <taxon>Onygenales</taxon>
        <taxon>Ascosphaeraceae</taxon>
        <taxon>Ascosphaera</taxon>
    </lineage>
</organism>
<gene>
    <name evidence="3" type="ORF">AAP_00904</name>
</gene>
<dbReference type="Proteomes" id="UP000242877">
    <property type="component" value="Unassembled WGS sequence"/>
</dbReference>
<proteinExistence type="predicted"/>
<evidence type="ECO:0000256" key="2">
    <source>
        <dbReference type="SAM" id="MobiDB-lite"/>
    </source>
</evidence>
<keyword evidence="4" id="KW-1185">Reference proteome</keyword>
<protein>
    <submittedName>
        <fullName evidence="3">Uncharacterized protein</fullName>
    </submittedName>
</protein>
<feature type="region of interest" description="Disordered" evidence="2">
    <location>
        <begin position="40"/>
        <end position="118"/>
    </location>
</feature>
<dbReference type="OrthoDB" id="10546551at2759"/>
<feature type="compositionally biased region" description="Polar residues" evidence="2">
    <location>
        <begin position="410"/>
        <end position="424"/>
    </location>
</feature>
<dbReference type="AlphaFoldDB" id="A0A168D1H3"/>
<feature type="compositionally biased region" description="Polar residues" evidence="2">
    <location>
        <begin position="137"/>
        <end position="151"/>
    </location>
</feature>
<keyword evidence="1" id="KW-0175">Coiled coil</keyword>
<evidence type="ECO:0000313" key="4">
    <source>
        <dbReference type="Proteomes" id="UP000242877"/>
    </source>
</evidence>
<feature type="region of interest" description="Disordered" evidence="2">
    <location>
        <begin position="331"/>
        <end position="390"/>
    </location>
</feature>